<dbReference type="AlphaFoldDB" id="A0A5J9TSL1"/>
<dbReference type="InterPro" id="IPR027417">
    <property type="entry name" value="P-loop_NTPase"/>
</dbReference>
<feature type="domain" description="AIG1-type G" evidence="3">
    <location>
        <begin position="20"/>
        <end position="170"/>
    </location>
</feature>
<sequence>MGGGDSDEDDHFWVPHCTRPADVTLVLVGKVGYGKSATANSILGCNAFESKRSYTSVTGTCQMRSTKLSVGGAIRSVNVIDTPGLFDMDISVKDAGKEIIKSMDMAKDGIHAMLMVLTAASRLSHEDEETIETIKTRITIICPGIPGGDYMRKTGKEIIHETNVFLDGKR</sequence>
<keyword evidence="2" id="KW-0342">GTP-binding</keyword>
<dbReference type="PROSITE" id="PS51720">
    <property type="entry name" value="G_AIG1"/>
    <property type="match status" value="1"/>
</dbReference>
<dbReference type="InterPro" id="IPR045058">
    <property type="entry name" value="GIMA/IAN/Toc"/>
</dbReference>
<dbReference type="OrthoDB" id="660477at2759"/>
<accession>A0A5J9TSL1</accession>
<gene>
    <name evidence="4" type="ORF">EJB05_37840</name>
</gene>
<evidence type="ECO:0000259" key="3">
    <source>
        <dbReference type="PROSITE" id="PS51720"/>
    </source>
</evidence>
<feature type="non-terminal residue" evidence="4">
    <location>
        <position position="1"/>
    </location>
</feature>
<dbReference type="Gramene" id="TVU14376">
    <property type="protein sequence ID" value="TVU14376"/>
    <property type="gene ID" value="EJB05_37840"/>
</dbReference>
<dbReference type="SUPFAM" id="SSF52540">
    <property type="entry name" value="P-loop containing nucleoside triphosphate hydrolases"/>
    <property type="match status" value="1"/>
</dbReference>
<dbReference type="Proteomes" id="UP000324897">
    <property type="component" value="Unassembled WGS sequence"/>
</dbReference>
<evidence type="ECO:0000313" key="4">
    <source>
        <dbReference type="EMBL" id="TVU14376.1"/>
    </source>
</evidence>
<dbReference type="GO" id="GO:0005525">
    <property type="term" value="F:GTP binding"/>
    <property type="evidence" value="ECO:0007669"/>
    <property type="project" value="UniProtKB-KW"/>
</dbReference>
<dbReference type="Gene3D" id="3.40.50.300">
    <property type="entry name" value="P-loop containing nucleotide triphosphate hydrolases"/>
    <property type="match status" value="1"/>
</dbReference>
<proteinExistence type="predicted"/>
<dbReference type="PANTHER" id="PTHR10903">
    <property type="entry name" value="GTPASE, IMAP FAMILY MEMBER-RELATED"/>
    <property type="match status" value="1"/>
</dbReference>
<name>A0A5J9TSL1_9POAL</name>
<comment type="caution">
    <text evidence="4">The sequence shown here is derived from an EMBL/GenBank/DDBJ whole genome shotgun (WGS) entry which is preliminary data.</text>
</comment>
<dbReference type="InterPro" id="IPR006703">
    <property type="entry name" value="G_AIG1"/>
</dbReference>
<evidence type="ECO:0000313" key="5">
    <source>
        <dbReference type="Proteomes" id="UP000324897"/>
    </source>
</evidence>
<organism evidence="4 5">
    <name type="scientific">Eragrostis curvula</name>
    <name type="common">weeping love grass</name>
    <dbReference type="NCBI Taxonomy" id="38414"/>
    <lineage>
        <taxon>Eukaryota</taxon>
        <taxon>Viridiplantae</taxon>
        <taxon>Streptophyta</taxon>
        <taxon>Embryophyta</taxon>
        <taxon>Tracheophyta</taxon>
        <taxon>Spermatophyta</taxon>
        <taxon>Magnoliopsida</taxon>
        <taxon>Liliopsida</taxon>
        <taxon>Poales</taxon>
        <taxon>Poaceae</taxon>
        <taxon>PACMAD clade</taxon>
        <taxon>Chloridoideae</taxon>
        <taxon>Eragrostideae</taxon>
        <taxon>Eragrostidinae</taxon>
        <taxon>Eragrostis</taxon>
    </lineage>
</organism>
<evidence type="ECO:0000256" key="1">
    <source>
        <dbReference type="ARBA" id="ARBA00022741"/>
    </source>
</evidence>
<evidence type="ECO:0000256" key="2">
    <source>
        <dbReference type="ARBA" id="ARBA00023134"/>
    </source>
</evidence>
<dbReference type="EMBL" id="RWGY01000031">
    <property type="protein sequence ID" value="TVU14376.1"/>
    <property type="molecule type" value="Genomic_DNA"/>
</dbReference>
<dbReference type="Pfam" id="PF04548">
    <property type="entry name" value="AIG1"/>
    <property type="match status" value="1"/>
</dbReference>
<keyword evidence="1" id="KW-0547">Nucleotide-binding</keyword>
<keyword evidence="5" id="KW-1185">Reference proteome</keyword>
<reference evidence="4 5" key="1">
    <citation type="journal article" date="2019" name="Sci. Rep.">
        <title>A high-quality genome of Eragrostis curvula grass provides insights into Poaceae evolution and supports new strategies to enhance forage quality.</title>
        <authorList>
            <person name="Carballo J."/>
            <person name="Santos B.A.C.M."/>
            <person name="Zappacosta D."/>
            <person name="Garbus I."/>
            <person name="Selva J.P."/>
            <person name="Gallo C.A."/>
            <person name="Diaz A."/>
            <person name="Albertini E."/>
            <person name="Caccamo M."/>
            <person name="Echenique V."/>
        </authorList>
    </citation>
    <scope>NUCLEOTIDE SEQUENCE [LARGE SCALE GENOMIC DNA]</scope>
    <source>
        <strain evidence="5">cv. Victoria</strain>
        <tissue evidence="4">Leaf</tissue>
    </source>
</reference>
<protein>
    <recommendedName>
        <fullName evidence="3">AIG1-type G domain-containing protein</fullName>
    </recommendedName>
</protein>
<dbReference type="PANTHER" id="PTHR10903:SF184">
    <property type="entry name" value="GTP-BINDING PROTEIN A"/>
    <property type="match status" value="1"/>
</dbReference>